<name>A0AC61U318_9MICO</name>
<sequence>MADSTRATSTTSATKKPGASKATASRTATKTPAKKAPAKKTPANKAAAKTSTASKAPAKKAAAKTPTARKAPAKKAAAQKASTTAPARKAPAPKAARPSAVSAAADRAGGERARRRSTPLLTGPSAQAPTASGATARSKTSSSRASSTSRKPTLTVVPGPDGSPPAVRRAAPAKSSTRRRPPTRRTDSAARPAPAARPADLSSSQGTPESGQAVVPGLAELLSVLLSAGQMTSRTPGHAAGAAAGEGWERRFTETLHFLQRRVKGDYAVDDFGFDEDFTIHTVFPVLRLLKDKWFRIEVRGIENIPADTGALLVSNHSGTVAIDSIMTQLAIHDAHPQRRFLRMLGADLVFQLPVVGDFARKTGATLASAADADRLMRGGELVGVWPEGFKGVGKPFRERYKLQRFGRGGFVSAAIKAEVPIIPCSVVGAEEVYPMIGNMKTVARLLGAPYAPITPFFPLLGPLGLIPLPSKWIIEFGEPIDTASLGPDAAEDPMLVFEITDRVRETIQQTLYSVPVTRRSVFF</sequence>
<dbReference type="Proteomes" id="UP001059663">
    <property type="component" value="Chromosome"/>
</dbReference>
<reference evidence="1" key="1">
    <citation type="submission" date="2021-11" db="EMBL/GenBank/DDBJ databases">
        <title>Study of the species diversity of bacterial strains isolated from a unique natural object - Shulgan-Tash cave (Bashkiria).</title>
        <authorList>
            <person name="Sazanova A.L."/>
            <person name="Chirak E.R."/>
            <person name="Safronova V.I."/>
        </authorList>
    </citation>
    <scope>NUCLEOTIDE SEQUENCE</scope>
    <source>
        <strain evidence="1">P1</strain>
    </source>
</reference>
<evidence type="ECO:0000313" key="2">
    <source>
        <dbReference type="Proteomes" id="UP001059663"/>
    </source>
</evidence>
<dbReference type="EMBL" id="CP087977">
    <property type="protein sequence ID" value="UUZ44172.1"/>
    <property type="molecule type" value="Genomic_DNA"/>
</dbReference>
<keyword evidence="1" id="KW-0012">Acyltransferase</keyword>
<accession>A0AC61U318</accession>
<proteinExistence type="predicted"/>
<evidence type="ECO:0000313" key="1">
    <source>
        <dbReference type="EMBL" id="UUZ44172.1"/>
    </source>
</evidence>
<gene>
    <name evidence="1" type="ORF">LP422_16670</name>
</gene>
<organism evidence="1 2">
    <name type="scientific">Janibacter limosus</name>
    <dbReference type="NCBI Taxonomy" id="53458"/>
    <lineage>
        <taxon>Bacteria</taxon>
        <taxon>Bacillati</taxon>
        <taxon>Actinomycetota</taxon>
        <taxon>Actinomycetes</taxon>
        <taxon>Micrococcales</taxon>
        <taxon>Intrasporangiaceae</taxon>
        <taxon>Janibacter</taxon>
    </lineage>
</organism>
<keyword evidence="1" id="KW-0808">Transferase</keyword>
<protein>
    <submittedName>
        <fullName evidence="1">1-acyl-sn-glycerol-3-phosphate acyltransferase</fullName>
    </submittedName>
</protein>